<dbReference type="SFLD" id="SFLDS00003">
    <property type="entry name" value="Haloacid_Dehalogenase"/>
    <property type="match status" value="1"/>
</dbReference>
<dbReference type="PRINTS" id="PR00413">
    <property type="entry name" value="HADHALOGNASE"/>
</dbReference>
<reference evidence="6 7" key="1">
    <citation type="submission" date="2016-10" db="EMBL/GenBank/DDBJ databases">
        <authorList>
            <person name="de Groot N.N."/>
        </authorList>
    </citation>
    <scope>NUCLEOTIDE SEQUENCE [LARGE SCALE GENOMIC DNA]</scope>
    <source>
        <strain evidence="6 7">CGMCC 1.9156</strain>
    </source>
</reference>
<dbReference type="Gene3D" id="3.40.50.1000">
    <property type="entry name" value="HAD superfamily/HAD-like"/>
    <property type="match status" value="1"/>
</dbReference>
<comment type="similarity">
    <text evidence="2">Belongs to the HAD-like hydrolase superfamily. CbbY/CbbZ/Gph/YieH family.</text>
</comment>
<dbReference type="GO" id="GO:0046872">
    <property type="term" value="F:metal ion binding"/>
    <property type="evidence" value="ECO:0007669"/>
    <property type="project" value="UniProtKB-KW"/>
</dbReference>
<dbReference type="NCBIfam" id="TIGR01549">
    <property type="entry name" value="HAD-SF-IA-v1"/>
    <property type="match status" value="1"/>
</dbReference>
<dbReference type="AlphaFoldDB" id="A0A1I2HPM6"/>
<dbReference type="STRING" id="655355.SAMN05216283_104200"/>
<gene>
    <name evidence="6" type="ORF">SAMN05216283_104200</name>
</gene>
<evidence type="ECO:0000256" key="3">
    <source>
        <dbReference type="ARBA" id="ARBA00022723"/>
    </source>
</evidence>
<dbReference type="SFLD" id="SFLDG01129">
    <property type="entry name" value="C1.5:_HAD__Beta-PGM__Phosphata"/>
    <property type="match status" value="1"/>
</dbReference>
<dbReference type="InterPro" id="IPR041492">
    <property type="entry name" value="HAD_2"/>
</dbReference>
<dbReference type="PANTHER" id="PTHR46193">
    <property type="entry name" value="6-PHOSPHOGLUCONATE PHOSPHATASE"/>
    <property type="match status" value="1"/>
</dbReference>
<evidence type="ECO:0000313" key="6">
    <source>
        <dbReference type="EMBL" id="SFF31769.1"/>
    </source>
</evidence>
<proteinExistence type="inferred from homology"/>
<dbReference type="RefSeq" id="WP_093919874.1">
    <property type="nucleotide sequence ID" value="NZ_FONW01000004.1"/>
</dbReference>
<protein>
    <submittedName>
        <fullName evidence="6">Uncharacterized protein</fullName>
    </submittedName>
</protein>
<dbReference type="GO" id="GO:0003824">
    <property type="term" value="F:catalytic activity"/>
    <property type="evidence" value="ECO:0007669"/>
    <property type="project" value="UniProtKB-ARBA"/>
</dbReference>
<evidence type="ECO:0000313" key="7">
    <source>
        <dbReference type="Proteomes" id="UP000198964"/>
    </source>
</evidence>
<evidence type="ECO:0000256" key="2">
    <source>
        <dbReference type="ARBA" id="ARBA00006171"/>
    </source>
</evidence>
<organism evidence="6 7">
    <name type="scientific">Sunxiuqinia elliptica</name>
    <dbReference type="NCBI Taxonomy" id="655355"/>
    <lineage>
        <taxon>Bacteria</taxon>
        <taxon>Pseudomonadati</taxon>
        <taxon>Bacteroidota</taxon>
        <taxon>Bacteroidia</taxon>
        <taxon>Marinilabiliales</taxon>
        <taxon>Prolixibacteraceae</taxon>
        <taxon>Sunxiuqinia</taxon>
    </lineage>
</organism>
<dbReference type="InterPro" id="IPR023198">
    <property type="entry name" value="PGP-like_dom2"/>
</dbReference>
<dbReference type="SFLD" id="SFLDG01135">
    <property type="entry name" value="C1.5.6:_HAD__Beta-PGM__Phospha"/>
    <property type="match status" value="1"/>
</dbReference>
<keyword evidence="3" id="KW-0479">Metal-binding</keyword>
<sequence length="223" mass="24729">MISAKAIIFDMDGVLVDSEPHHIRSERRMFEKMQIPISQEEHAHFMGTATDVMWSRIIENKQLDLELEEMVAMQNRETHLYFSGLPYMEPMSGLVSFLKQIKKQGIPMAVASSSSVGTIDIVMEKSGLRSFFEHVVSSSVVGKSKPAPDVFLYAAQLLQTPPEDCMVIEDSTNGVRAAKAAGMYCVAYAGASSEGQDHSLADRIIYDYAELEELVTTVIDRGS</sequence>
<evidence type="ECO:0000256" key="4">
    <source>
        <dbReference type="ARBA" id="ARBA00022842"/>
    </source>
</evidence>
<dbReference type="InterPro" id="IPR036412">
    <property type="entry name" value="HAD-like_sf"/>
</dbReference>
<dbReference type="PANTHER" id="PTHR46193:SF18">
    <property type="entry name" value="HEXITOL PHOSPHATASE B"/>
    <property type="match status" value="1"/>
</dbReference>
<dbReference type="NCBIfam" id="TIGR01509">
    <property type="entry name" value="HAD-SF-IA-v3"/>
    <property type="match status" value="1"/>
</dbReference>
<dbReference type="InterPro" id="IPR023214">
    <property type="entry name" value="HAD_sf"/>
</dbReference>
<keyword evidence="7" id="KW-1185">Reference proteome</keyword>
<keyword evidence="4" id="KW-0460">Magnesium</keyword>
<accession>A0A1I2HPM6</accession>
<dbReference type="EMBL" id="FONW01000004">
    <property type="protein sequence ID" value="SFF31769.1"/>
    <property type="molecule type" value="Genomic_DNA"/>
</dbReference>
<keyword evidence="5" id="KW-0119">Carbohydrate metabolism</keyword>
<dbReference type="InterPro" id="IPR051600">
    <property type="entry name" value="Beta-PGM-like"/>
</dbReference>
<evidence type="ECO:0000256" key="5">
    <source>
        <dbReference type="ARBA" id="ARBA00023277"/>
    </source>
</evidence>
<dbReference type="SUPFAM" id="SSF56784">
    <property type="entry name" value="HAD-like"/>
    <property type="match status" value="1"/>
</dbReference>
<dbReference type="Pfam" id="PF13419">
    <property type="entry name" value="HAD_2"/>
    <property type="match status" value="1"/>
</dbReference>
<dbReference type="Proteomes" id="UP000198964">
    <property type="component" value="Unassembled WGS sequence"/>
</dbReference>
<comment type="cofactor">
    <cofactor evidence="1">
        <name>Mg(2+)</name>
        <dbReference type="ChEBI" id="CHEBI:18420"/>
    </cofactor>
</comment>
<evidence type="ECO:0000256" key="1">
    <source>
        <dbReference type="ARBA" id="ARBA00001946"/>
    </source>
</evidence>
<dbReference type="Gene3D" id="1.10.150.240">
    <property type="entry name" value="Putative phosphatase, domain 2"/>
    <property type="match status" value="1"/>
</dbReference>
<name>A0A1I2HPM6_9BACT</name>
<dbReference type="InterPro" id="IPR006439">
    <property type="entry name" value="HAD-SF_hydro_IA"/>
</dbReference>